<dbReference type="CDD" id="cd06261">
    <property type="entry name" value="TM_PBP2"/>
    <property type="match status" value="1"/>
</dbReference>
<dbReference type="GO" id="GO:0055085">
    <property type="term" value="P:transmembrane transport"/>
    <property type="evidence" value="ECO:0007669"/>
    <property type="project" value="InterPro"/>
</dbReference>
<feature type="transmembrane region" description="Helical" evidence="7">
    <location>
        <begin position="234"/>
        <end position="256"/>
    </location>
</feature>
<dbReference type="PANTHER" id="PTHR43386:SF1">
    <property type="entry name" value="D,D-DIPEPTIDE TRANSPORT SYSTEM PERMEASE PROTEIN DDPC-RELATED"/>
    <property type="match status" value="1"/>
</dbReference>
<keyword evidence="2" id="KW-0813">Transport</keyword>
<keyword evidence="6 7" id="KW-0472">Membrane</keyword>
<dbReference type="InterPro" id="IPR035906">
    <property type="entry name" value="MetI-like_sf"/>
</dbReference>
<proteinExistence type="predicted"/>
<evidence type="ECO:0000256" key="1">
    <source>
        <dbReference type="ARBA" id="ARBA00004651"/>
    </source>
</evidence>
<dbReference type="Proteomes" id="UP000778951">
    <property type="component" value="Unassembled WGS sequence"/>
</dbReference>
<protein>
    <recommendedName>
        <fullName evidence="8">ABC transmembrane type-1 domain-containing protein</fullName>
    </recommendedName>
</protein>
<feature type="transmembrane region" description="Helical" evidence="7">
    <location>
        <begin position="185"/>
        <end position="214"/>
    </location>
</feature>
<keyword evidence="5 7" id="KW-1133">Transmembrane helix</keyword>
<dbReference type="RefSeq" id="WP_167694986.1">
    <property type="nucleotide sequence ID" value="NZ_CP118181.1"/>
</dbReference>
<comment type="caution">
    <text evidence="9">The sequence shown here is derived from an EMBL/GenBank/DDBJ whole genome shotgun (WGS) entry which is preliminary data.</text>
</comment>
<feature type="domain" description="ABC transmembrane type-1" evidence="8">
    <location>
        <begin position="68"/>
        <end position="257"/>
    </location>
</feature>
<evidence type="ECO:0000256" key="6">
    <source>
        <dbReference type="ARBA" id="ARBA00023136"/>
    </source>
</evidence>
<accession>A0A968KW71</accession>
<evidence type="ECO:0000256" key="7">
    <source>
        <dbReference type="SAM" id="Phobius"/>
    </source>
</evidence>
<comment type="subcellular location">
    <subcellularLocation>
        <location evidence="1">Cell membrane</location>
        <topology evidence="1">Multi-pass membrane protein</topology>
    </subcellularLocation>
</comment>
<reference evidence="9" key="1">
    <citation type="submission" date="2020-03" db="EMBL/GenBank/DDBJ databases">
        <title>Spirochaetal bacteria isolated from arthropods constitute a novel genus Entomospira genus novum within the order Spirochaetales.</title>
        <authorList>
            <person name="Grana-Miraglia L."/>
            <person name="Sikutova S."/>
            <person name="Fingerle V."/>
            <person name="Sing A."/>
            <person name="Castillo-Ramirez S."/>
            <person name="Margos G."/>
            <person name="Rudolf I."/>
        </authorList>
    </citation>
    <scope>NUCLEOTIDE SEQUENCE</scope>
    <source>
        <strain evidence="9">BR149</strain>
    </source>
</reference>
<dbReference type="EMBL" id="JAATLM010000001">
    <property type="protein sequence ID" value="NIZ68872.1"/>
    <property type="molecule type" value="Genomic_DNA"/>
</dbReference>
<dbReference type="PROSITE" id="PS50928">
    <property type="entry name" value="ABC_TM1"/>
    <property type="match status" value="1"/>
</dbReference>
<feature type="transmembrane region" description="Helical" evidence="7">
    <location>
        <begin position="132"/>
        <end position="154"/>
    </location>
</feature>
<feature type="transmembrane region" description="Helical" evidence="7">
    <location>
        <begin position="103"/>
        <end position="126"/>
    </location>
</feature>
<sequence>MIPKKATRSLLFFTLILLIMLAPSFFLDGQQHTIHLEQTLLLPRWIQVPYLGTDALGRDLLVQLCIALSTSLWLALSALFVATLLAMIFSISASWLPPKISALLLWIPKALFILPATLLSASLLNITGQHTLTLWLTLLIAPLFILTHFLHLSLASQKNELYWLYSQSTGSQSAYRMMQHQLPYALYHIVPFAVARLPSLIILEGTLSFIGLGLQSPKLSLGLLLQQSIPHIQSYPHLFFVPALTFLFSLFLLQWMSLRLQMSLQRH</sequence>
<dbReference type="SUPFAM" id="SSF161098">
    <property type="entry name" value="MetI-like"/>
    <property type="match status" value="1"/>
</dbReference>
<name>A0A968KW71_9SPIO</name>
<evidence type="ECO:0000256" key="4">
    <source>
        <dbReference type="ARBA" id="ARBA00022692"/>
    </source>
</evidence>
<evidence type="ECO:0000256" key="5">
    <source>
        <dbReference type="ARBA" id="ARBA00022989"/>
    </source>
</evidence>
<evidence type="ECO:0000256" key="3">
    <source>
        <dbReference type="ARBA" id="ARBA00022475"/>
    </source>
</evidence>
<dbReference type="GO" id="GO:0005886">
    <property type="term" value="C:plasma membrane"/>
    <property type="evidence" value="ECO:0007669"/>
    <property type="project" value="UniProtKB-SubCell"/>
</dbReference>
<organism evidence="9 10">
    <name type="scientific">Entomospira culicis</name>
    <dbReference type="NCBI Taxonomy" id="2719989"/>
    <lineage>
        <taxon>Bacteria</taxon>
        <taxon>Pseudomonadati</taxon>
        <taxon>Spirochaetota</taxon>
        <taxon>Spirochaetia</taxon>
        <taxon>Spirochaetales</taxon>
        <taxon>Spirochaetaceae</taxon>
        <taxon>Entomospira</taxon>
    </lineage>
</organism>
<evidence type="ECO:0000313" key="9">
    <source>
        <dbReference type="EMBL" id="NIZ68872.1"/>
    </source>
</evidence>
<dbReference type="InterPro" id="IPR000515">
    <property type="entry name" value="MetI-like"/>
</dbReference>
<keyword evidence="10" id="KW-1185">Reference proteome</keyword>
<evidence type="ECO:0000259" key="8">
    <source>
        <dbReference type="PROSITE" id="PS50928"/>
    </source>
</evidence>
<evidence type="ECO:0000313" key="10">
    <source>
        <dbReference type="Proteomes" id="UP000778951"/>
    </source>
</evidence>
<feature type="transmembrane region" description="Helical" evidence="7">
    <location>
        <begin position="60"/>
        <end position="91"/>
    </location>
</feature>
<dbReference type="PANTHER" id="PTHR43386">
    <property type="entry name" value="OLIGOPEPTIDE TRANSPORT SYSTEM PERMEASE PROTEIN APPC"/>
    <property type="match status" value="1"/>
</dbReference>
<dbReference type="AlphaFoldDB" id="A0A968KW71"/>
<gene>
    <name evidence="9" type="ORF">HCT48_01380</name>
</gene>
<evidence type="ECO:0000256" key="2">
    <source>
        <dbReference type="ARBA" id="ARBA00022448"/>
    </source>
</evidence>
<keyword evidence="3" id="KW-1003">Cell membrane</keyword>
<keyword evidence="4 7" id="KW-0812">Transmembrane</keyword>
<dbReference type="InterPro" id="IPR050366">
    <property type="entry name" value="BP-dependent_transpt_permease"/>
</dbReference>